<evidence type="ECO:0000256" key="3">
    <source>
        <dbReference type="PROSITE-ProRule" id="PRU00176"/>
    </source>
</evidence>
<dbReference type="InterPro" id="IPR000504">
    <property type="entry name" value="RRM_dom"/>
</dbReference>
<dbReference type="SUPFAM" id="SSF54928">
    <property type="entry name" value="RNA-binding domain, RBD"/>
    <property type="match status" value="2"/>
</dbReference>
<accession>A0AA38WNY4</accession>
<evidence type="ECO:0000256" key="2">
    <source>
        <dbReference type="ARBA" id="ARBA00022884"/>
    </source>
</evidence>
<feature type="region of interest" description="Disordered" evidence="4">
    <location>
        <begin position="1"/>
        <end position="43"/>
    </location>
</feature>
<keyword evidence="2 3" id="KW-0694">RNA-binding</keyword>
<gene>
    <name evidence="6" type="ORF">OSB04_004258</name>
</gene>
<dbReference type="PANTHER" id="PTHR48032">
    <property type="entry name" value="RNA-BINDING PROTEIN MUSASHI HOMOLOG RBP6"/>
    <property type="match status" value="1"/>
</dbReference>
<dbReference type="Gene3D" id="3.30.70.330">
    <property type="match status" value="2"/>
</dbReference>
<dbReference type="CDD" id="cd12325">
    <property type="entry name" value="RRM1_hnRNPA_hnRNPD_like"/>
    <property type="match status" value="1"/>
</dbReference>
<dbReference type="InterPro" id="IPR035979">
    <property type="entry name" value="RBD_domain_sf"/>
</dbReference>
<feature type="domain" description="RRM" evidence="5">
    <location>
        <begin position="150"/>
        <end position="228"/>
    </location>
</feature>
<keyword evidence="1" id="KW-0677">Repeat</keyword>
<dbReference type="InterPro" id="IPR012677">
    <property type="entry name" value="Nucleotide-bd_a/b_plait_sf"/>
</dbReference>
<dbReference type="GO" id="GO:0006417">
    <property type="term" value="P:regulation of translation"/>
    <property type="evidence" value="ECO:0007669"/>
    <property type="project" value="TreeGrafter"/>
</dbReference>
<organism evidence="6 7">
    <name type="scientific">Centaurea solstitialis</name>
    <name type="common">yellow star-thistle</name>
    <dbReference type="NCBI Taxonomy" id="347529"/>
    <lineage>
        <taxon>Eukaryota</taxon>
        <taxon>Viridiplantae</taxon>
        <taxon>Streptophyta</taxon>
        <taxon>Embryophyta</taxon>
        <taxon>Tracheophyta</taxon>
        <taxon>Spermatophyta</taxon>
        <taxon>Magnoliopsida</taxon>
        <taxon>eudicotyledons</taxon>
        <taxon>Gunneridae</taxon>
        <taxon>Pentapetalae</taxon>
        <taxon>asterids</taxon>
        <taxon>campanulids</taxon>
        <taxon>Asterales</taxon>
        <taxon>Asteraceae</taxon>
        <taxon>Carduoideae</taxon>
        <taxon>Cardueae</taxon>
        <taxon>Centaureinae</taxon>
        <taxon>Centaurea</taxon>
    </lineage>
</organism>
<dbReference type="Proteomes" id="UP001172457">
    <property type="component" value="Chromosome 1"/>
</dbReference>
<dbReference type="PANTHER" id="PTHR48032:SF6">
    <property type="entry name" value="RNA-BINDING (RRM_RBD_RNP MOTIFS) FAMILY PROTEIN"/>
    <property type="match status" value="1"/>
</dbReference>
<dbReference type="PROSITE" id="PS50102">
    <property type="entry name" value="RRM"/>
    <property type="match status" value="2"/>
</dbReference>
<proteinExistence type="predicted"/>
<dbReference type="SMART" id="SM00360">
    <property type="entry name" value="RRM"/>
    <property type="match status" value="2"/>
</dbReference>
<evidence type="ECO:0000259" key="5">
    <source>
        <dbReference type="PROSITE" id="PS50102"/>
    </source>
</evidence>
<dbReference type="FunFam" id="3.30.70.330:FF:000051">
    <property type="entry name" value="Heterogeneous nuclear ribonucleoprotein 1"/>
    <property type="match status" value="1"/>
</dbReference>
<evidence type="ECO:0000313" key="6">
    <source>
        <dbReference type="EMBL" id="KAJ9568292.1"/>
    </source>
</evidence>
<dbReference type="GO" id="GO:0003729">
    <property type="term" value="F:mRNA binding"/>
    <property type="evidence" value="ECO:0007669"/>
    <property type="project" value="TreeGrafter"/>
</dbReference>
<protein>
    <recommendedName>
        <fullName evidence="5">RRM domain-containing protein</fullName>
    </recommendedName>
</protein>
<evidence type="ECO:0000256" key="4">
    <source>
        <dbReference type="SAM" id="MobiDB-lite"/>
    </source>
</evidence>
<dbReference type="Pfam" id="PF00076">
    <property type="entry name" value="RRM_1"/>
    <property type="match status" value="2"/>
</dbReference>
<comment type="caution">
    <text evidence="6">The sequence shown here is derived from an EMBL/GenBank/DDBJ whole genome shotgun (WGS) entry which is preliminary data.</text>
</comment>
<keyword evidence="7" id="KW-1185">Reference proteome</keyword>
<sequence>MDHHGEVGAHHHFVNGDDGQQQQLRFDNDYDDNNVDGSGGVGGNEIRHSIDDGSRDSSAGKLFVGGIAWETSEESFSNYFSNYGELTDSVIMMDKITGRPRGFGFVTFANPSDADKVLEQDHVIDGRPVEVKRTVPREDMQVNRGVSRTKKIFVGGIPLTLTEDELREYFSSYGDIIEHQIMLDHVTGRSRGFGFVTFDSEEAVEKIFADGQLHELGGKQVEIKRAEPKRAGGDIPYDNRARRGGGSKSYGGFGRGSSGYGGGYGGKADRGYDDYGGGYSGYDGYGGGYGGSSAGFYAGYGGYGYGFGFGGPMYSGAGYAGAGYGGYGGSAGYVGGRGYGSGSGYGGKGFSRGGGGGAGTGGGYGYGYGYDGSKGYDSSGGGSGVVVAVVVVRGFIRIGSRIMLRIVR</sequence>
<evidence type="ECO:0000313" key="7">
    <source>
        <dbReference type="Proteomes" id="UP001172457"/>
    </source>
</evidence>
<name>A0AA38WNY4_9ASTR</name>
<feature type="domain" description="RRM" evidence="5">
    <location>
        <begin position="60"/>
        <end position="136"/>
    </location>
</feature>
<evidence type="ECO:0000256" key="1">
    <source>
        <dbReference type="ARBA" id="ARBA00022737"/>
    </source>
</evidence>
<dbReference type="EMBL" id="JARYMX010000001">
    <property type="protein sequence ID" value="KAJ9568292.1"/>
    <property type="molecule type" value="Genomic_DNA"/>
</dbReference>
<reference evidence="6" key="1">
    <citation type="submission" date="2023-03" db="EMBL/GenBank/DDBJ databases">
        <title>Chromosome-scale reference genome and RAD-based genetic map of yellow starthistle (Centaurea solstitialis) reveal putative structural variation and QTLs associated with invader traits.</title>
        <authorList>
            <person name="Reatini B."/>
            <person name="Cang F.A."/>
            <person name="Jiang Q."/>
            <person name="Mckibben M.T.W."/>
            <person name="Barker M.S."/>
            <person name="Rieseberg L.H."/>
            <person name="Dlugosch K.M."/>
        </authorList>
    </citation>
    <scope>NUCLEOTIDE SEQUENCE</scope>
    <source>
        <strain evidence="6">CAN-66</strain>
        <tissue evidence="6">Leaf</tissue>
    </source>
</reference>
<dbReference type="AlphaFoldDB" id="A0AA38WNY4"/>